<proteinExistence type="predicted"/>
<dbReference type="Proteomes" id="UP001242811">
    <property type="component" value="Unassembled WGS sequence"/>
</dbReference>
<dbReference type="EMBL" id="JAUSWA010000015">
    <property type="protein sequence ID" value="MDQ0494693.1"/>
    <property type="molecule type" value="Genomic_DNA"/>
</dbReference>
<keyword evidence="2" id="KW-1185">Reference proteome</keyword>
<reference evidence="1 2" key="1">
    <citation type="submission" date="2023-07" db="EMBL/GenBank/DDBJ databases">
        <title>Genomic Encyclopedia of Type Strains, Phase IV (KMG-IV): sequencing the most valuable type-strain genomes for metagenomic binning, comparative biology and taxonomic classification.</title>
        <authorList>
            <person name="Goeker M."/>
        </authorList>
    </citation>
    <scope>NUCLEOTIDE SEQUENCE [LARGE SCALE GENOMIC DNA]</scope>
    <source>
        <strain evidence="1 2">DSM 14914</strain>
    </source>
</reference>
<evidence type="ECO:0000313" key="2">
    <source>
        <dbReference type="Proteomes" id="UP001242811"/>
    </source>
</evidence>
<organism evidence="1 2">
    <name type="scientific">Paenibacillus brasilensis</name>
    <dbReference type="NCBI Taxonomy" id="128574"/>
    <lineage>
        <taxon>Bacteria</taxon>
        <taxon>Bacillati</taxon>
        <taxon>Bacillota</taxon>
        <taxon>Bacilli</taxon>
        <taxon>Bacillales</taxon>
        <taxon>Paenibacillaceae</taxon>
        <taxon>Paenibacillus</taxon>
    </lineage>
</organism>
<sequence>METEQAEWCWTSGAVAFASEFPPLIVHSGNSGATAMVSTIRLRSGAPCKS</sequence>
<name>A0ABU0L2E7_9BACL</name>
<gene>
    <name evidence="1" type="ORF">QOZ95_002859</name>
</gene>
<protein>
    <submittedName>
        <fullName evidence="1">Uncharacterized protein</fullName>
    </submittedName>
</protein>
<comment type="caution">
    <text evidence="1">The sequence shown here is derived from an EMBL/GenBank/DDBJ whole genome shotgun (WGS) entry which is preliminary data.</text>
</comment>
<accession>A0ABU0L2E7</accession>
<evidence type="ECO:0000313" key="1">
    <source>
        <dbReference type="EMBL" id="MDQ0494693.1"/>
    </source>
</evidence>